<reference evidence="2 3" key="1">
    <citation type="submission" date="2012-02" db="EMBL/GenBank/DDBJ databases">
        <title>Improved High-Quality Draft genome of Joostella marina DSM 19592.</title>
        <authorList>
            <consortium name="US DOE Joint Genome Institute (JGI-PGF)"/>
            <person name="Lucas S."/>
            <person name="Copeland A."/>
            <person name="Lapidus A."/>
            <person name="Bruce D."/>
            <person name="Goodwin L."/>
            <person name="Pitluck S."/>
            <person name="Peters L."/>
            <person name="Chertkov O."/>
            <person name="Ovchinnikova G."/>
            <person name="Kyrpides N."/>
            <person name="Mavromatis K."/>
            <person name="Detter J.C."/>
            <person name="Han C."/>
            <person name="Land M."/>
            <person name="Hauser L."/>
            <person name="Markowitz V."/>
            <person name="Cheng J.-F."/>
            <person name="Hugenholtz P."/>
            <person name="Woyke T."/>
            <person name="Wu D."/>
            <person name="Tindall B."/>
            <person name="Brambilla E."/>
            <person name="Klenk H.-P."/>
            <person name="Eisen J.A."/>
        </authorList>
    </citation>
    <scope>NUCLEOTIDE SEQUENCE [LARGE SCALE GENOMIC DNA]</scope>
    <source>
        <strain evidence="2 3">DSM 19592</strain>
    </source>
</reference>
<dbReference type="OrthoDB" id="1494568at2"/>
<proteinExistence type="predicted"/>
<dbReference type="Proteomes" id="UP000004690">
    <property type="component" value="Unassembled WGS sequence"/>
</dbReference>
<dbReference type="AlphaFoldDB" id="I3C6L5"/>
<gene>
    <name evidence="2" type="ORF">JoomaDRAFT_2270</name>
</gene>
<evidence type="ECO:0000313" key="3">
    <source>
        <dbReference type="Proteomes" id="UP000004690"/>
    </source>
</evidence>
<accession>I3C6L5</accession>
<dbReference type="eggNOG" id="ENOG5032ZF8">
    <property type="taxonomic scope" value="Bacteria"/>
</dbReference>
<keyword evidence="1" id="KW-0472">Membrane</keyword>
<dbReference type="STRING" id="926559.JoomaDRAFT_2270"/>
<sequence length="158" mass="18283">MSKKFNYIYEKLVDDKNDIIGHIAYSIYKQDKIDYITSKKEENLEIKNKILIPFHEISSTASSIEAYKIKAEIVMQAFFENTISEIYSDIEKETKENYTQLIKDTIKPLTSGFWKSFWAGLLSAFIFALVIAAIAFILQFQNSTINVTVDKNKTEKNN</sequence>
<dbReference type="RefSeq" id="WP_008612648.1">
    <property type="nucleotide sequence ID" value="NZ_JH651379.1"/>
</dbReference>
<dbReference type="HOGENOM" id="CLU_1473938_0_0_10"/>
<protein>
    <submittedName>
        <fullName evidence="2">Uncharacterized protein</fullName>
    </submittedName>
</protein>
<organism evidence="2 3">
    <name type="scientific">Galbibacter orientalis DSM 19592</name>
    <dbReference type="NCBI Taxonomy" id="926559"/>
    <lineage>
        <taxon>Bacteria</taxon>
        <taxon>Pseudomonadati</taxon>
        <taxon>Bacteroidota</taxon>
        <taxon>Flavobacteriia</taxon>
        <taxon>Flavobacteriales</taxon>
        <taxon>Flavobacteriaceae</taxon>
        <taxon>Galbibacter</taxon>
    </lineage>
</organism>
<feature type="transmembrane region" description="Helical" evidence="1">
    <location>
        <begin position="117"/>
        <end position="138"/>
    </location>
</feature>
<keyword evidence="3" id="KW-1185">Reference proteome</keyword>
<dbReference type="EMBL" id="JH651379">
    <property type="protein sequence ID" value="EIJ39258.1"/>
    <property type="molecule type" value="Genomic_DNA"/>
</dbReference>
<keyword evidence="1" id="KW-1133">Transmembrane helix</keyword>
<keyword evidence="1" id="KW-0812">Transmembrane</keyword>
<name>I3C6L5_9FLAO</name>
<evidence type="ECO:0000313" key="2">
    <source>
        <dbReference type="EMBL" id="EIJ39258.1"/>
    </source>
</evidence>
<evidence type="ECO:0000256" key="1">
    <source>
        <dbReference type="SAM" id="Phobius"/>
    </source>
</evidence>